<sequence>MAGVVQDVDHVEKKTTKACVIGGTGFVASMLVKLLLRKGYSVNTTARDPGDEKKISHLSALKDLGHLKIFKANLTDEGSFDVAVEGCDIVFLVATPVNFASQDPEADMIKPAIQGVTNVLTACAKAKSVKRVVMTSSAAAVSINSLTEEGLVMSEKDWTDVDFLYSKKPPLWGYPVSKTLAEREAWKFAKENNLDLITVIPSLISGAAFTPDIPSSIGLATCLLTGNVSLINGMKGMQLLSGSISITHVEDVCRAHIFIAENKSASGRYICCAVNTNVLDLAKFLGNRYPQYNVPTDFREFPSKAKLILSSEKLVNEGFEFENGIEEIYESTVEYLKSKGLLKETSC</sequence>
<evidence type="ECO:0000313" key="8">
    <source>
        <dbReference type="RefSeq" id="XP_056689722.1"/>
    </source>
</evidence>
<dbReference type="InterPro" id="IPR050425">
    <property type="entry name" value="NAD(P)_dehydrat-like"/>
</dbReference>
<dbReference type="PANTHER" id="PTHR10366:SF288">
    <property type="entry name" value="ANTHOCYANIDIN REDUCTASE"/>
    <property type="match status" value="1"/>
</dbReference>
<dbReference type="Pfam" id="PF01370">
    <property type="entry name" value="Epimerase"/>
    <property type="match status" value="1"/>
</dbReference>
<evidence type="ECO:0000259" key="6">
    <source>
        <dbReference type="Pfam" id="PF01370"/>
    </source>
</evidence>
<dbReference type="Proteomes" id="UP000813463">
    <property type="component" value="Chromosome 6"/>
</dbReference>
<gene>
    <name evidence="8" type="primary">LOC130464271</name>
</gene>
<evidence type="ECO:0000256" key="5">
    <source>
        <dbReference type="ARBA" id="ARBA00023445"/>
    </source>
</evidence>
<dbReference type="InterPro" id="IPR036291">
    <property type="entry name" value="NAD(P)-bd_dom_sf"/>
</dbReference>
<reference evidence="8" key="2">
    <citation type="submission" date="2025-08" db="UniProtKB">
        <authorList>
            <consortium name="RefSeq"/>
        </authorList>
    </citation>
    <scope>IDENTIFICATION</scope>
    <source>
        <tissue evidence="8">Leaf</tissue>
    </source>
</reference>
<name>A0ABM3R289_SPIOL</name>
<evidence type="ECO:0000256" key="3">
    <source>
        <dbReference type="ARBA" id="ARBA00023002"/>
    </source>
</evidence>
<comment type="similarity">
    <text evidence="5">Belongs to the NAD(P)-dependent epimerase/dehydratase family. Dihydroflavonol-4-reductase subfamily.</text>
</comment>
<feature type="domain" description="NAD-dependent epimerase/dehydratase" evidence="6">
    <location>
        <begin position="19"/>
        <end position="265"/>
    </location>
</feature>
<evidence type="ECO:0000313" key="7">
    <source>
        <dbReference type="Proteomes" id="UP000813463"/>
    </source>
</evidence>
<evidence type="ECO:0000256" key="2">
    <source>
        <dbReference type="ARBA" id="ARBA00022857"/>
    </source>
</evidence>
<keyword evidence="2" id="KW-0521">NADP</keyword>
<dbReference type="Gene3D" id="3.40.50.720">
    <property type="entry name" value="NAD(P)-binding Rossmann-like Domain"/>
    <property type="match status" value="1"/>
</dbReference>
<accession>A0ABM3R289</accession>
<comment type="pathway">
    <text evidence="1">Secondary metabolite biosynthesis; flavonoid biosynthesis.</text>
</comment>
<organism evidence="7 8">
    <name type="scientific">Spinacia oleracea</name>
    <name type="common">Spinach</name>
    <dbReference type="NCBI Taxonomy" id="3562"/>
    <lineage>
        <taxon>Eukaryota</taxon>
        <taxon>Viridiplantae</taxon>
        <taxon>Streptophyta</taxon>
        <taxon>Embryophyta</taxon>
        <taxon>Tracheophyta</taxon>
        <taxon>Spermatophyta</taxon>
        <taxon>Magnoliopsida</taxon>
        <taxon>eudicotyledons</taxon>
        <taxon>Gunneridae</taxon>
        <taxon>Pentapetalae</taxon>
        <taxon>Caryophyllales</taxon>
        <taxon>Chenopodiaceae</taxon>
        <taxon>Chenopodioideae</taxon>
        <taxon>Anserineae</taxon>
        <taxon>Spinacia</taxon>
    </lineage>
</organism>
<keyword evidence="4" id="KW-0284">Flavonoid biosynthesis</keyword>
<keyword evidence="7" id="KW-1185">Reference proteome</keyword>
<dbReference type="GeneID" id="130464271"/>
<dbReference type="PANTHER" id="PTHR10366">
    <property type="entry name" value="NAD DEPENDENT EPIMERASE/DEHYDRATASE"/>
    <property type="match status" value="1"/>
</dbReference>
<dbReference type="SUPFAM" id="SSF51735">
    <property type="entry name" value="NAD(P)-binding Rossmann-fold domains"/>
    <property type="match status" value="1"/>
</dbReference>
<keyword evidence="3" id="KW-0560">Oxidoreductase</keyword>
<dbReference type="CDD" id="cd08958">
    <property type="entry name" value="FR_SDR_e"/>
    <property type="match status" value="1"/>
</dbReference>
<evidence type="ECO:0000256" key="1">
    <source>
        <dbReference type="ARBA" id="ARBA00004966"/>
    </source>
</evidence>
<reference evidence="7" key="1">
    <citation type="journal article" date="2021" name="Nat. Commun.">
        <title>Genomic analyses provide insights into spinach domestication and the genetic basis of agronomic traits.</title>
        <authorList>
            <person name="Cai X."/>
            <person name="Sun X."/>
            <person name="Xu C."/>
            <person name="Sun H."/>
            <person name="Wang X."/>
            <person name="Ge C."/>
            <person name="Zhang Z."/>
            <person name="Wang Q."/>
            <person name="Fei Z."/>
            <person name="Jiao C."/>
            <person name="Wang Q."/>
        </authorList>
    </citation>
    <scope>NUCLEOTIDE SEQUENCE [LARGE SCALE GENOMIC DNA]</scope>
    <source>
        <strain evidence="7">cv. Varoflay</strain>
    </source>
</reference>
<dbReference type="InterPro" id="IPR001509">
    <property type="entry name" value="Epimerase_deHydtase"/>
</dbReference>
<protein>
    <submittedName>
        <fullName evidence="8">Anthocyanidin reductase ((2S)-flavan-3-ol-forming)</fullName>
    </submittedName>
</protein>
<dbReference type="RefSeq" id="XP_056689722.1">
    <property type="nucleotide sequence ID" value="XM_056833744.1"/>
</dbReference>
<evidence type="ECO:0000256" key="4">
    <source>
        <dbReference type="ARBA" id="ARBA00023241"/>
    </source>
</evidence>
<proteinExistence type="inferred from homology"/>